<keyword evidence="2" id="KW-1185">Reference proteome</keyword>
<evidence type="ECO:0000313" key="1">
    <source>
        <dbReference type="EMBL" id="GEO80780.1"/>
    </source>
</evidence>
<name>A0A512H5X3_9PROT</name>
<dbReference type="EMBL" id="BJZO01000016">
    <property type="protein sequence ID" value="GEO80780.1"/>
    <property type="molecule type" value="Genomic_DNA"/>
</dbReference>
<proteinExistence type="predicted"/>
<dbReference type="RefSeq" id="WP_147162829.1">
    <property type="nucleotide sequence ID" value="NZ_BJZO01000016.1"/>
</dbReference>
<dbReference type="AlphaFoldDB" id="A0A512H5X3"/>
<evidence type="ECO:0000313" key="2">
    <source>
        <dbReference type="Proteomes" id="UP000321567"/>
    </source>
</evidence>
<accession>A0A512H5X3</accession>
<evidence type="ECO:0008006" key="3">
    <source>
        <dbReference type="Google" id="ProtNLM"/>
    </source>
</evidence>
<organism evidence="1 2">
    <name type="scientific">Pararhodospirillum oryzae</name>
    <dbReference type="NCBI Taxonomy" id="478448"/>
    <lineage>
        <taxon>Bacteria</taxon>
        <taxon>Pseudomonadati</taxon>
        <taxon>Pseudomonadota</taxon>
        <taxon>Alphaproteobacteria</taxon>
        <taxon>Rhodospirillales</taxon>
        <taxon>Rhodospirillaceae</taxon>
        <taxon>Pararhodospirillum</taxon>
    </lineage>
</organism>
<sequence length="169" mass="17405">MAGSARRRRVGRTVAHALALALGICLGTGLGLARAAQGADLTVILTGVQPGPGPLRIAVYTGPKGFATPEGVTVGKAVPADAPTVRVVFHDLPVGPVAVLAHHDQNNNGRMDRLLGLLPTEGYGIGQETGLPAPPTWEKSQFPLPAKGAQLTIIMRYPVADSKDTALAP</sequence>
<protein>
    <recommendedName>
        <fullName evidence="3">DUF2141 domain-containing protein</fullName>
    </recommendedName>
</protein>
<comment type="caution">
    <text evidence="1">The sequence shown here is derived from an EMBL/GenBank/DDBJ whole genome shotgun (WGS) entry which is preliminary data.</text>
</comment>
<dbReference type="Pfam" id="PF09912">
    <property type="entry name" value="DUF2141"/>
    <property type="match status" value="1"/>
</dbReference>
<reference evidence="1 2" key="1">
    <citation type="submission" date="2019-07" db="EMBL/GenBank/DDBJ databases">
        <title>Whole genome shotgun sequence of Rhodospirillum oryzae NBRC 107573.</title>
        <authorList>
            <person name="Hosoyama A."/>
            <person name="Uohara A."/>
            <person name="Ohji S."/>
            <person name="Ichikawa N."/>
        </authorList>
    </citation>
    <scope>NUCLEOTIDE SEQUENCE [LARGE SCALE GENOMIC DNA]</scope>
    <source>
        <strain evidence="1 2">NBRC 107573</strain>
    </source>
</reference>
<dbReference type="Proteomes" id="UP000321567">
    <property type="component" value="Unassembled WGS sequence"/>
</dbReference>
<dbReference type="OrthoDB" id="7189112at2"/>
<dbReference type="InterPro" id="IPR018673">
    <property type="entry name" value="DUF2141"/>
</dbReference>
<gene>
    <name evidence="1" type="ORF">ROR02_09110</name>
</gene>